<organism evidence="4 5">
    <name type="scientific">Pantoea ananatis (strain AJ13355)</name>
    <dbReference type="NCBI Taxonomy" id="932677"/>
    <lineage>
        <taxon>Bacteria</taxon>
        <taxon>Pseudomonadati</taxon>
        <taxon>Pseudomonadota</taxon>
        <taxon>Gammaproteobacteria</taxon>
        <taxon>Enterobacterales</taxon>
        <taxon>Erwiniaceae</taxon>
        <taxon>Pantoea</taxon>
    </lineage>
</organism>
<evidence type="ECO:0000256" key="2">
    <source>
        <dbReference type="SAM" id="Phobius"/>
    </source>
</evidence>
<dbReference type="PANTHER" id="PTHR46558:SF4">
    <property type="entry name" value="DNA-BIDING PHAGE PROTEIN"/>
    <property type="match status" value="1"/>
</dbReference>
<dbReference type="AlphaFoldDB" id="A0A0H3KZ84"/>
<name>A0A0H3KZ84_PANAA</name>
<dbReference type="InterPro" id="IPR025698">
    <property type="entry name" value="2TM_dom"/>
</dbReference>
<dbReference type="EMBL" id="AP012032">
    <property type="protein sequence ID" value="BAK12395.1"/>
    <property type="molecule type" value="Genomic_DNA"/>
</dbReference>
<dbReference type="PANTHER" id="PTHR46558">
    <property type="entry name" value="TRACRIPTIONAL REGULATORY PROTEIN-RELATED-RELATED"/>
    <property type="match status" value="1"/>
</dbReference>
<proteinExistence type="predicted"/>
<dbReference type="Pfam" id="PF13239">
    <property type="entry name" value="2TM"/>
    <property type="match status" value="1"/>
</dbReference>
<dbReference type="Proteomes" id="UP000006690">
    <property type="component" value="Chromosome"/>
</dbReference>
<keyword evidence="2" id="KW-0472">Membrane</keyword>
<protein>
    <recommendedName>
        <fullName evidence="3">HTH cro/C1-type domain-containing protein</fullName>
    </recommendedName>
</protein>
<dbReference type="SUPFAM" id="SSF47413">
    <property type="entry name" value="lambda repressor-like DNA-binding domains"/>
    <property type="match status" value="1"/>
</dbReference>
<reference evidence="5" key="1">
    <citation type="journal article" date="2012" name="Appl. Microbiol. Biotechnol.">
        <title>The complete genome sequence of Pantoea ananatis AJ13355, an organism with great biotechnological potential.</title>
        <authorList>
            <person name="Hara Y."/>
            <person name="Kadotani N."/>
            <person name="Izui H."/>
            <person name="Katashkina J.I."/>
            <person name="Kuvaeva T.M."/>
            <person name="Andreeva I.G."/>
            <person name="Golubeva L.I."/>
            <person name="Malko D.B."/>
            <person name="Makeev V.J."/>
            <person name="Mashko S.V."/>
            <person name="Kozlov Y.I."/>
        </authorList>
    </citation>
    <scope>NUCLEOTIDE SEQUENCE [LARGE SCALE GENOMIC DNA]</scope>
    <source>
        <strain evidence="5">AJ13355</strain>
    </source>
</reference>
<dbReference type="RefSeq" id="WP_014594427.1">
    <property type="nucleotide sequence ID" value="NC_017531.2"/>
</dbReference>
<evidence type="ECO:0000313" key="4">
    <source>
        <dbReference type="EMBL" id="BAK12395.1"/>
    </source>
</evidence>
<dbReference type="InterPro" id="IPR001387">
    <property type="entry name" value="Cro/C1-type_HTH"/>
</dbReference>
<evidence type="ECO:0000259" key="3">
    <source>
        <dbReference type="PROSITE" id="PS50943"/>
    </source>
</evidence>
<feature type="domain" description="HTH cro/C1-type" evidence="3">
    <location>
        <begin position="7"/>
        <end position="60"/>
    </location>
</feature>
<dbReference type="KEGG" id="paj:PAJ_2315"/>
<keyword evidence="2" id="KW-0812">Transmembrane</keyword>
<keyword evidence="2" id="KW-1133">Transmembrane helix</keyword>
<feature type="transmembrane region" description="Helical" evidence="2">
    <location>
        <begin position="116"/>
        <end position="138"/>
    </location>
</feature>
<dbReference type="SMART" id="SM00530">
    <property type="entry name" value="HTH_XRE"/>
    <property type="match status" value="1"/>
</dbReference>
<dbReference type="Gene3D" id="1.10.260.40">
    <property type="entry name" value="lambda repressor-like DNA-binding domains"/>
    <property type="match status" value="1"/>
</dbReference>
<dbReference type="OrthoDB" id="21915at2"/>
<dbReference type="eggNOG" id="COG1476">
    <property type="taxonomic scope" value="Bacteria"/>
</dbReference>
<dbReference type="PROSITE" id="PS50943">
    <property type="entry name" value="HTH_CROC1"/>
    <property type="match status" value="1"/>
</dbReference>
<evidence type="ECO:0000313" key="5">
    <source>
        <dbReference type="Proteomes" id="UP000006690"/>
    </source>
</evidence>
<gene>
    <name evidence="4" type="ordered locus">PAJ_2315</name>
</gene>
<dbReference type="InterPro" id="IPR010982">
    <property type="entry name" value="Lambda_DNA-bd_dom_sf"/>
</dbReference>
<dbReference type="GO" id="GO:0003677">
    <property type="term" value="F:DNA binding"/>
    <property type="evidence" value="ECO:0007669"/>
    <property type="project" value="UniProtKB-KW"/>
</dbReference>
<dbReference type="CDD" id="cd00093">
    <property type="entry name" value="HTH_XRE"/>
    <property type="match status" value="1"/>
</dbReference>
<accession>A0A0H3KZ84</accession>
<dbReference type="Pfam" id="PF01381">
    <property type="entry name" value="HTH_3"/>
    <property type="match status" value="1"/>
</dbReference>
<keyword evidence="1" id="KW-0238">DNA-binding</keyword>
<sequence length="158" mass="18100">MRNLNKVREYRLARAWSQEQLAEMAGLSTRTVQRIENGDPPSLETLSALAAVFACKITDLTSEASAENGEALDSYISDARLQLAAESRFYRSLFSAVVVCTLLFVLNHFTSPNERWSLWVAAIWGALLVVRALRLFIFKEAIRRWQQRRLQKLLRRQG</sequence>
<dbReference type="PATRIC" id="fig|553.3.peg.1000"/>
<evidence type="ECO:0000256" key="1">
    <source>
        <dbReference type="ARBA" id="ARBA00023125"/>
    </source>
</evidence>
<dbReference type="HOGENOM" id="CLU_105392_1_0_6"/>
<feature type="transmembrane region" description="Helical" evidence="2">
    <location>
        <begin position="89"/>
        <end position="110"/>
    </location>
</feature>